<sequence>MLVFLMMQTMSDDVGSKYIVFLFLFDLK</sequence>
<proteinExistence type="predicted"/>
<protein>
    <submittedName>
        <fullName evidence="1">Uncharacterized protein</fullName>
    </submittedName>
</protein>
<dbReference type="AlphaFoldDB" id="A0A0A9GWK2"/>
<name>A0A0A9GWK2_ARUDO</name>
<reference evidence="1" key="2">
    <citation type="journal article" date="2015" name="Data Brief">
        <title>Shoot transcriptome of the giant reed, Arundo donax.</title>
        <authorList>
            <person name="Barrero R.A."/>
            <person name="Guerrero F.D."/>
            <person name="Moolhuijzen P."/>
            <person name="Goolsby J.A."/>
            <person name="Tidwell J."/>
            <person name="Bellgard S.E."/>
            <person name="Bellgard M.I."/>
        </authorList>
    </citation>
    <scope>NUCLEOTIDE SEQUENCE</scope>
    <source>
        <tissue evidence="1">Shoot tissue taken approximately 20 cm above the soil surface</tissue>
    </source>
</reference>
<evidence type="ECO:0000313" key="1">
    <source>
        <dbReference type="EMBL" id="JAE24963.1"/>
    </source>
</evidence>
<dbReference type="EMBL" id="GBRH01172933">
    <property type="protein sequence ID" value="JAE24963.1"/>
    <property type="molecule type" value="Transcribed_RNA"/>
</dbReference>
<organism evidence="1">
    <name type="scientific">Arundo donax</name>
    <name type="common">Giant reed</name>
    <name type="synonym">Donax arundinaceus</name>
    <dbReference type="NCBI Taxonomy" id="35708"/>
    <lineage>
        <taxon>Eukaryota</taxon>
        <taxon>Viridiplantae</taxon>
        <taxon>Streptophyta</taxon>
        <taxon>Embryophyta</taxon>
        <taxon>Tracheophyta</taxon>
        <taxon>Spermatophyta</taxon>
        <taxon>Magnoliopsida</taxon>
        <taxon>Liliopsida</taxon>
        <taxon>Poales</taxon>
        <taxon>Poaceae</taxon>
        <taxon>PACMAD clade</taxon>
        <taxon>Arundinoideae</taxon>
        <taxon>Arundineae</taxon>
        <taxon>Arundo</taxon>
    </lineage>
</organism>
<reference evidence="1" key="1">
    <citation type="submission" date="2014-09" db="EMBL/GenBank/DDBJ databases">
        <authorList>
            <person name="Magalhaes I.L.F."/>
            <person name="Oliveira U."/>
            <person name="Santos F.R."/>
            <person name="Vidigal T.H.D.A."/>
            <person name="Brescovit A.D."/>
            <person name="Santos A.J."/>
        </authorList>
    </citation>
    <scope>NUCLEOTIDE SEQUENCE</scope>
    <source>
        <tissue evidence="1">Shoot tissue taken approximately 20 cm above the soil surface</tissue>
    </source>
</reference>
<accession>A0A0A9GWK2</accession>